<protein>
    <submittedName>
        <fullName evidence="3">YciI family protein</fullName>
    </submittedName>
</protein>
<comment type="caution">
    <text evidence="3">The sequence shown here is derived from an EMBL/GenBank/DDBJ whole genome shotgun (WGS) entry which is preliminary data.</text>
</comment>
<gene>
    <name evidence="3" type="ORF">DYS74_03390</name>
</gene>
<dbReference type="PANTHER" id="PTHR33606">
    <property type="entry name" value="PROTEIN YCII"/>
    <property type="match status" value="1"/>
</dbReference>
<sequence length="89" mass="9557">MPYAVICRDKPGALQTRLDNRAAHLAYIEETGIVFVAGPFLEDGQMVGSLVILNADSMAAAQDWAANDPYAKAGLFDSVSVTEWKKVVG</sequence>
<evidence type="ECO:0000313" key="4">
    <source>
        <dbReference type="Proteomes" id="UP000279673"/>
    </source>
</evidence>
<dbReference type="AlphaFoldDB" id="A0A421BVW8"/>
<name>A0A421BVW8_9RHOB</name>
<dbReference type="RefSeq" id="WP_121530905.1">
    <property type="nucleotide sequence ID" value="NZ_RCHI01000002.1"/>
</dbReference>
<evidence type="ECO:0000313" key="3">
    <source>
        <dbReference type="EMBL" id="RLL72463.1"/>
    </source>
</evidence>
<feature type="domain" description="YCII-related" evidence="2">
    <location>
        <begin position="1"/>
        <end position="85"/>
    </location>
</feature>
<evidence type="ECO:0000256" key="1">
    <source>
        <dbReference type="ARBA" id="ARBA00007689"/>
    </source>
</evidence>
<dbReference type="Pfam" id="PF03795">
    <property type="entry name" value="YCII"/>
    <property type="match status" value="1"/>
</dbReference>
<organism evidence="3 4">
    <name type="scientific">Paenirhodobacter hankyongi</name>
    <dbReference type="NCBI Taxonomy" id="2294033"/>
    <lineage>
        <taxon>Bacteria</taxon>
        <taxon>Pseudomonadati</taxon>
        <taxon>Pseudomonadota</taxon>
        <taxon>Alphaproteobacteria</taxon>
        <taxon>Rhodobacterales</taxon>
        <taxon>Rhodobacter group</taxon>
        <taxon>Paenirhodobacter</taxon>
    </lineage>
</organism>
<keyword evidence="4" id="KW-1185">Reference proteome</keyword>
<reference evidence="3 4" key="1">
    <citation type="submission" date="2018-10" db="EMBL/GenBank/DDBJ databases">
        <title>Rhodobacter sp . BO-81.</title>
        <authorList>
            <person name="Im W.T."/>
        </authorList>
    </citation>
    <scope>NUCLEOTIDE SEQUENCE [LARGE SCALE GENOMIC DNA]</scope>
    <source>
        <strain evidence="3 4">BO-81</strain>
    </source>
</reference>
<dbReference type="Gene3D" id="3.30.70.1060">
    <property type="entry name" value="Dimeric alpha+beta barrel"/>
    <property type="match status" value="1"/>
</dbReference>
<dbReference type="Proteomes" id="UP000279673">
    <property type="component" value="Unassembled WGS sequence"/>
</dbReference>
<dbReference type="InterPro" id="IPR051807">
    <property type="entry name" value="Sec-metab_biosynth-assoc"/>
</dbReference>
<dbReference type="SUPFAM" id="SSF54909">
    <property type="entry name" value="Dimeric alpha+beta barrel"/>
    <property type="match status" value="1"/>
</dbReference>
<dbReference type="EMBL" id="RCHI01000002">
    <property type="protein sequence ID" value="RLL72463.1"/>
    <property type="molecule type" value="Genomic_DNA"/>
</dbReference>
<comment type="similarity">
    <text evidence="1">Belongs to the YciI family.</text>
</comment>
<accession>A0A421BVW8</accession>
<dbReference type="InterPro" id="IPR011008">
    <property type="entry name" value="Dimeric_a/b-barrel"/>
</dbReference>
<proteinExistence type="inferred from homology"/>
<evidence type="ECO:0000259" key="2">
    <source>
        <dbReference type="Pfam" id="PF03795"/>
    </source>
</evidence>
<dbReference type="PANTHER" id="PTHR33606:SF3">
    <property type="entry name" value="PROTEIN YCII"/>
    <property type="match status" value="1"/>
</dbReference>
<dbReference type="InterPro" id="IPR005545">
    <property type="entry name" value="YCII"/>
</dbReference>